<dbReference type="PANTHER" id="PTHR10030:SF37">
    <property type="entry name" value="ALPHA-L-FUCOSIDASE-RELATED"/>
    <property type="match status" value="1"/>
</dbReference>
<dbReference type="Gene3D" id="2.60.120.260">
    <property type="entry name" value="Galactose-binding domain-like"/>
    <property type="match status" value="1"/>
</dbReference>
<proteinExistence type="inferred from homology"/>
<sequence length="464" mass="50444">MWVEITPDDGPSELRRKASTVRPSPRRVSWQRQELTAFVHFGPNTFTGLEWGTGLDDPAVFDPSGLDCGQWAKALAGAEFRSVILTAKHHDGFCLWPSRYLEHTVAASPFRGDVVAELATAAVAHGLAMGFYLSPADLHQEKASGGYYGNGSPVAESVIPTLVEGDDRASLVASGELPVFTYVVDDYNRFYLNQLYELLTQYGPIAEVWLDGANPTGTAQGYDYGAWFDLVRRLAPEATIAVGGPDVRWVGNESGYARDSEWSVVPFTGVPSDLGRSMVAGEQAEDVAGPSQLLEADYLRWYPAEVDVSIRPGWFYHAEEDDQVKSVPELLDIYRKSVGRNAVLLLNIPPDGRGLFSETDVARLTEFGATVRAAYGTDLSGSLPAAINVVGLSEDITQGQQVESFAVDASIEGEWVEIATGTTIGHRRLLPLSDPIEPTAVRLRILSSRAEAPVTLSLHFDPTL</sequence>
<comment type="similarity">
    <text evidence="1">Belongs to the glycosyl hydrolase 29 family.</text>
</comment>
<dbReference type="InterPro" id="IPR017853">
    <property type="entry name" value="GH"/>
</dbReference>
<keyword evidence="4" id="KW-0378">Hydrolase</keyword>
<keyword evidence="5" id="KW-0326">Glycosidase</keyword>
<evidence type="ECO:0000259" key="7">
    <source>
        <dbReference type="Pfam" id="PF01120"/>
    </source>
</evidence>
<protein>
    <recommendedName>
        <fullName evidence="2">alpha-L-fucosidase</fullName>
        <ecNumber evidence="2">3.2.1.51</ecNumber>
    </recommendedName>
</protein>
<evidence type="ECO:0000313" key="8">
    <source>
        <dbReference type="EMBL" id="TCO18298.1"/>
    </source>
</evidence>
<dbReference type="Gene3D" id="3.20.20.80">
    <property type="entry name" value="Glycosidases"/>
    <property type="match status" value="1"/>
</dbReference>
<keyword evidence="3" id="KW-0732">Signal</keyword>
<dbReference type="EMBL" id="SLWM01000012">
    <property type="protein sequence ID" value="TCO18298.1"/>
    <property type="molecule type" value="Genomic_DNA"/>
</dbReference>
<dbReference type="RefSeq" id="WP_132191865.1">
    <property type="nucleotide sequence ID" value="NZ_SLWM01000012.1"/>
</dbReference>
<dbReference type="EC" id="3.2.1.51" evidence="2"/>
<evidence type="ECO:0000256" key="4">
    <source>
        <dbReference type="ARBA" id="ARBA00022801"/>
    </source>
</evidence>
<evidence type="ECO:0000256" key="2">
    <source>
        <dbReference type="ARBA" id="ARBA00012662"/>
    </source>
</evidence>
<gene>
    <name evidence="8" type="ORF">EV644_11246</name>
</gene>
<feature type="domain" description="Glycoside hydrolase family 29 N-terminal" evidence="7">
    <location>
        <begin position="60"/>
        <end position="369"/>
    </location>
</feature>
<dbReference type="Proteomes" id="UP000295818">
    <property type="component" value="Unassembled WGS sequence"/>
</dbReference>
<name>A0ABY2BEY5_9ACTN</name>
<keyword evidence="9" id="KW-1185">Reference proteome</keyword>
<dbReference type="InterPro" id="IPR000933">
    <property type="entry name" value="Glyco_hydro_29"/>
</dbReference>
<dbReference type="SMART" id="SM00812">
    <property type="entry name" value="Alpha_L_fucos"/>
    <property type="match status" value="1"/>
</dbReference>
<evidence type="ECO:0000313" key="9">
    <source>
        <dbReference type="Proteomes" id="UP000295818"/>
    </source>
</evidence>
<dbReference type="SUPFAM" id="SSF51445">
    <property type="entry name" value="(Trans)glycosidases"/>
    <property type="match status" value="1"/>
</dbReference>
<evidence type="ECO:0000256" key="5">
    <source>
        <dbReference type="ARBA" id="ARBA00023295"/>
    </source>
</evidence>
<organism evidence="8 9">
    <name type="scientific">Kribbella orskensis</name>
    <dbReference type="NCBI Taxonomy" id="2512216"/>
    <lineage>
        <taxon>Bacteria</taxon>
        <taxon>Bacillati</taxon>
        <taxon>Actinomycetota</taxon>
        <taxon>Actinomycetes</taxon>
        <taxon>Propionibacteriales</taxon>
        <taxon>Kribbellaceae</taxon>
        <taxon>Kribbella</taxon>
    </lineage>
</organism>
<evidence type="ECO:0000256" key="1">
    <source>
        <dbReference type="ARBA" id="ARBA00007951"/>
    </source>
</evidence>
<evidence type="ECO:0000256" key="6">
    <source>
        <dbReference type="SAM" id="MobiDB-lite"/>
    </source>
</evidence>
<dbReference type="InterPro" id="IPR057739">
    <property type="entry name" value="Glyco_hydro_29_N"/>
</dbReference>
<dbReference type="Pfam" id="PF01120">
    <property type="entry name" value="Alpha_L_fucos"/>
    <property type="match status" value="1"/>
</dbReference>
<evidence type="ECO:0000256" key="3">
    <source>
        <dbReference type="ARBA" id="ARBA00022729"/>
    </source>
</evidence>
<comment type="caution">
    <text evidence="8">The sequence shown here is derived from an EMBL/GenBank/DDBJ whole genome shotgun (WGS) entry which is preliminary data.</text>
</comment>
<feature type="compositionally biased region" description="Acidic residues" evidence="6">
    <location>
        <begin position="1"/>
        <end position="11"/>
    </location>
</feature>
<reference evidence="8 9" key="1">
    <citation type="journal article" date="2015" name="Stand. Genomic Sci.">
        <title>Genomic Encyclopedia of Bacterial and Archaeal Type Strains, Phase III: the genomes of soil and plant-associated and newly described type strains.</title>
        <authorList>
            <person name="Whitman W.B."/>
            <person name="Woyke T."/>
            <person name="Klenk H.P."/>
            <person name="Zhou Y."/>
            <person name="Lilburn T.G."/>
            <person name="Beck B.J."/>
            <person name="De Vos P."/>
            <person name="Vandamme P."/>
            <person name="Eisen J.A."/>
            <person name="Garrity G."/>
            <person name="Hugenholtz P."/>
            <person name="Kyrpides N.C."/>
        </authorList>
    </citation>
    <scope>NUCLEOTIDE SEQUENCE [LARGE SCALE GENOMIC DNA]</scope>
    <source>
        <strain evidence="8 9">VKM Ac-2538</strain>
    </source>
</reference>
<dbReference type="PANTHER" id="PTHR10030">
    <property type="entry name" value="ALPHA-L-FUCOSIDASE"/>
    <property type="match status" value="1"/>
</dbReference>
<feature type="region of interest" description="Disordered" evidence="6">
    <location>
        <begin position="1"/>
        <end position="22"/>
    </location>
</feature>
<accession>A0ABY2BEY5</accession>